<dbReference type="AlphaFoldDB" id="K9X3F6"/>
<accession>K9X3F6</accession>
<reference evidence="2 3" key="1">
    <citation type="submission" date="2012-06" db="EMBL/GenBank/DDBJ databases">
        <title>Finished chromosome of genome of Cylindrospermum stagnale PCC 7417.</title>
        <authorList>
            <consortium name="US DOE Joint Genome Institute"/>
            <person name="Gugger M."/>
            <person name="Coursin T."/>
            <person name="Rippka R."/>
            <person name="Tandeau De Marsac N."/>
            <person name="Huntemann M."/>
            <person name="Wei C.-L."/>
            <person name="Han J."/>
            <person name="Detter J.C."/>
            <person name="Han C."/>
            <person name="Tapia R."/>
            <person name="Chen A."/>
            <person name="Kyrpides N."/>
            <person name="Mavromatis K."/>
            <person name="Markowitz V."/>
            <person name="Szeto E."/>
            <person name="Ivanova N."/>
            <person name="Pagani I."/>
            <person name="Pati A."/>
            <person name="Goodwin L."/>
            <person name="Nordberg H.P."/>
            <person name="Cantor M.N."/>
            <person name="Hua S.X."/>
            <person name="Woyke T."/>
            <person name="Kerfeld C.A."/>
        </authorList>
    </citation>
    <scope>NUCLEOTIDE SEQUENCE [LARGE SCALE GENOMIC DNA]</scope>
    <source>
        <strain evidence="2 3">PCC 7417</strain>
    </source>
</reference>
<feature type="transmembrane region" description="Helical" evidence="1">
    <location>
        <begin position="14"/>
        <end position="35"/>
    </location>
</feature>
<organism evidence="2 3">
    <name type="scientific">Cylindrospermum stagnale PCC 7417</name>
    <dbReference type="NCBI Taxonomy" id="56107"/>
    <lineage>
        <taxon>Bacteria</taxon>
        <taxon>Bacillati</taxon>
        <taxon>Cyanobacteriota</taxon>
        <taxon>Cyanophyceae</taxon>
        <taxon>Nostocales</taxon>
        <taxon>Nostocaceae</taxon>
        <taxon>Cylindrospermum</taxon>
    </lineage>
</organism>
<dbReference type="STRING" id="56107.Cylst_4132"/>
<feature type="transmembrane region" description="Helical" evidence="1">
    <location>
        <begin position="88"/>
        <end position="110"/>
    </location>
</feature>
<dbReference type="Proteomes" id="UP000010475">
    <property type="component" value="Chromosome"/>
</dbReference>
<dbReference type="EMBL" id="CP003642">
    <property type="protein sequence ID" value="AFZ26237.1"/>
    <property type="molecule type" value="Genomic_DNA"/>
</dbReference>
<protein>
    <submittedName>
        <fullName evidence="2">Uncharacterized protein</fullName>
    </submittedName>
</protein>
<keyword evidence="3" id="KW-1185">Reference proteome</keyword>
<keyword evidence="1" id="KW-0472">Membrane</keyword>
<gene>
    <name evidence="2" type="ORF">Cylst_4132</name>
</gene>
<feature type="transmembrane region" description="Helical" evidence="1">
    <location>
        <begin position="56"/>
        <end position="76"/>
    </location>
</feature>
<keyword evidence="1" id="KW-1133">Transmembrane helix</keyword>
<keyword evidence="1" id="KW-0812">Transmembrane</keyword>
<evidence type="ECO:0000313" key="3">
    <source>
        <dbReference type="Proteomes" id="UP000010475"/>
    </source>
</evidence>
<dbReference type="KEGG" id="csg:Cylst_4132"/>
<proteinExistence type="predicted"/>
<evidence type="ECO:0000313" key="2">
    <source>
        <dbReference type="EMBL" id="AFZ26237.1"/>
    </source>
</evidence>
<name>K9X3F6_9NOST</name>
<dbReference type="HOGENOM" id="CLU_2154204_0_0_3"/>
<evidence type="ECO:0000256" key="1">
    <source>
        <dbReference type="SAM" id="Phobius"/>
    </source>
</evidence>
<sequence>MDHEPSPMTVWQRILVTITAICSVNCSLVLSWYLTTLARGENYADIGVSMYRYRTIALLAGLFSFPALSYMLLYAIKQTLSKNSNLPYKVGIPTFALYFLFYLILLIWVYG</sequence>